<feature type="compositionally biased region" description="Polar residues" evidence="1">
    <location>
        <begin position="76"/>
        <end position="89"/>
    </location>
</feature>
<accession>A0A0M3KIT4</accession>
<reference evidence="2 3" key="2">
    <citation type="submission" date="2018-11" db="EMBL/GenBank/DDBJ databases">
        <authorList>
            <consortium name="Pathogen Informatics"/>
        </authorList>
    </citation>
    <scope>NUCLEOTIDE SEQUENCE [LARGE SCALE GENOMIC DNA]</scope>
</reference>
<dbReference type="WBParaSite" id="ASIM_0002090401-mRNA-1">
    <property type="protein sequence ID" value="ASIM_0002090401-mRNA-1"/>
    <property type="gene ID" value="ASIM_0002090401"/>
</dbReference>
<evidence type="ECO:0000313" key="4">
    <source>
        <dbReference type="WBParaSite" id="ASIM_0002090401-mRNA-1"/>
    </source>
</evidence>
<name>A0A0M3KIT4_ANISI</name>
<feature type="region of interest" description="Disordered" evidence="1">
    <location>
        <begin position="31"/>
        <end position="53"/>
    </location>
</feature>
<dbReference type="Proteomes" id="UP000267096">
    <property type="component" value="Unassembled WGS sequence"/>
</dbReference>
<evidence type="ECO:0000313" key="2">
    <source>
        <dbReference type="EMBL" id="VDK75696.1"/>
    </source>
</evidence>
<reference evidence="4" key="1">
    <citation type="submission" date="2017-02" db="UniProtKB">
        <authorList>
            <consortium name="WormBaseParasite"/>
        </authorList>
    </citation>
    <scope>IDENTIFICATION</scope>
</reference>
<sequence length="137" mass="15706">MDESVLFAAKHGIDLNRLEYVRQLARDGAEGNFPFEHFPQEQSGSVDTDQEKPHLRTLLDGSSGIDVLNSLPIHGASTSNRQSQRWISSENQRRYGNEMLIRRNDADTVLYSEDESLLRNDFDDDRKDYLVDETSCK</sequence>
<dbReference type="AlphaFoldDB" id="A0A0M3KIT4"/>
<proteinExistence type="predicted"/>
<gene>
    <name evidence="2" type="ORF">ASIM_LOCUS20283</name>
</gene>
<protein>
    <submittedName>
        <fullName evidence="2 4">Uncharacterized protein</fullName>
    </submittedName>
</protein>
<dbReference type="EMBL" id="UYRR01039155">
    <property type="protein sequence ID" value="VDK75696.1"/>
    <property type="molecule type" value="Genomic_DNA"/>
</dbReference>
<dbReference type="OrthoDB" id="6250301at2759"/>
<keyword evidence="3" id="KW-1185">Reference proteome</keyword>
<evidence type="ECO:0000313" key="3">
    <source>
        <dbReference type="Proteomes" id="UP000267096"/>
    </source>
</evidence>
<feature type="region of interest" description="Disordered" evidence="1">
    <location>
        <begin position="70"/>
        <end position="89"/>
    </location>
</feature>
<evidence type="ECO:0000256" key="1">
    <source>
        <dbReference type="SAM" id="MobiDB-lite"/>
    </source>
</evidence>
<organism evidence="4">
    <name type="scientific">Anisakis simplex</name>
    <name type="common">Herring worm</name>
    <dbReference type="NCBI Taxonomy" id="6269"/>
    <lineage>
        <taxon>Eukaryota</taxon>
        <taxon>Metazoa</taxon>
        <taxon>Ecdysozoa</taxon>
        <taxon>Nematoda</taxon>
        <taxon>Chromadorea</taxon>
        <taxon>Rhabditida</taxon>
        <taxon>Spirurina</taxon>
        <taxon>Ascaridomorpha</taxon>
        <taxon>Ascaridoidea</taxon>
        <taxon>Anisakidae</taxon>
        <taxon>Anisakis</taxon>
        <taxon>Anisakis simplex complex</taxon>
    </lineage>
</organism>